<dbReference type="EMBL" id="NESQ01000335">
    <property type="protein sequence ID" value="PUU73902.1"/>
    <property type="molecule type" value="Genomic_DNA"/>
</dbReference>
<dbReference type="GO" id="GO:0003724">
    <property type="term" value="F:RNA helicase activity"/>
    <property type="evidence" value="ECO:0007669"/>
    <property type="project" value="UniProtKB-EC"/>
</dbReference>
<sequence>MLFAITRSSYICAQCRYRVLRNVAPGLLRLSLATNSRRNNSTFLAGGAPGPKSKREDVSEDDYMDSLVDSFIESAFSNISLPRRPAPGIGKTDNQRSILQALPNTWEEAGVRPVVAKALLDTYPNTIRPTDIQKRILQGLKAGNSVAVRDLPGTGKSFAIATWVLGLERAVRWEPDRGSSSGLSPTTTAFILVPNADLGIQYYLMIKNLLLASSSQTVSSSIDSFVQLLHRRVDNPELQLNLLSEKPNPHIIIATPTAVLDIISDKSDSVNGLLDFSQATAFVLDEFDALIPRIHPSWFKGQPTLPPSIRVPPPISSTEILLDWVFKRRKREASTQEVKPVQPQLVLSSATLSTQRMTRFIQSSHPLWIGHEGVDSPSLYDLPKASHLLAIGDESSGIDRIVRAVADNIVHHAVAYDISSGFMRDAPIPRTGLWEAEYITKKLEELKLYELENAESSFRAKALKREGDSLALMPPESWDMSSSQAKRAGYPPHIAAGALQTLLEHDKWPRNAIAAISGEASVGAFIKECTKLRINARELTVDNWNRDTEKEGRIPIGRTDMLFDPKIRAYYKERNERDACRDETIVWVAASASVRGLDVPGVFHLYILHRLQKARDYTTCCGRVAKWPFPTLEKDIKDPRSFGGGVRRGVGKVVSLLLEDHVVPAAGLEASSSDHQVITNDGSDRANWSWLEEGLKVAKIGCHFQDYFGKAGEYPCGLEVGMDRRKFNS</sequence>
<dbReference type="SUPFAM" id="SSF52540">
    <property type="entry name" value="P-loop containing nucleoside triphosphate hydrolases"/>
    <property type="match status" value="1"/>
</dbReference>
<dbReference type="InterPro" id="IPR011545">
    <property type="entry name" value="DEAD/DEAH_box_helicase_dom"/>
</dbReference>
<evidence type="ECO:0000313" key="6">
    <source>
        <dbReference type="EMBL" id="PUU73902.1"/>
    </source>
</evidence>
<dbReference type="InterPro" id="IPR014001">
    <property type="entry name" value="Helicase_ATP-bd"/>
</dbReference>
<keyword evidence="4" id="KW-0347">Helicase</keyword>
<evidence type="ECO:0000259" key="5">
    <source>
        <dbReference type="PROSITE" id="PS51192"/>
    </source>
</evidence>
<comment type="function">
    <text evidence="4">RNA helicase.</text>
</comment>
<feature type="domain" description="Helicase ATP-binding" evidence="5">
    <location>
        <begin position="137"/>
        <end position="353"/>
    </location>
</feature>
<dbReference type="PROSITE" id="PS51192">
    <property type="entry name" value="HELICASE_ATP_BIND_1"/>
    <property type="match status" value="1"/>
</dbReference>
<dbReference type="Gene3D" id="3.40.50.300">
    <property type="entry name" value="P-loop containing nucleotide triphosphate hydrolases"/>
    <property type="match status" value="1"/>
</dbReference>
<dbReference type="Proteomes" id="UP000244722">
    <property type="component" value="Unassembled WGS sequence"/>
</dbReference>
<dbReference type="Pfam" id="PF00270">
    <property type="entry name" value="DEAD"/>
    <property type="match status" value="1"/>
</dbReference>
<dbReference type="EC" id="3.6.4.13" evidence="4"/>
<comment type="domain">
    <text evidence="4">The Q motif is unique to and characteristic of the DEAD box family of RNA helicases and controls ATP binding and hydrolysis.</text>
</comment>
<dbReference type="STRING" id="42251.A0A2T6ZEJ8"/>
<reference evidence="6 7" key="1">
    <citation type="submission" date="2017-04" db="EMBL/GenBank/DDBJ databases">
        <title>Draft genome sequence of Tuber borchii Vittad., a whitish edible truffle.</title>
        <authorList>
            <consortium name="DOE Joint Genome Institute"/>
            <person name="Murat C."/>
            <person name="Kuo A."/>
            <person name="Barry K.W."/>
            <person name="Clum A."/>
            <person name="Dockter R.B."/>
            <person name="Fauchery L."/>
            <person name="Iotti M."/>
            <person name="Kohler A."/>
            <person name="Labutti K."/>
            <person name="Lindquist E.A."/>
            <person name="Lipzen A."/>
            <person name="Ohm R.A."/>
            <person name="Wang M."/>
            <person name="Grigoriev I.V."/>
            <person name="Zambonelli A."/>
            <person name="Martin F.M."/>
        </authorList>
    </citation>
    <scope>NUCLEOTIDE SEQUENCE [LARGE SCALE GENOMIC DNA]</scope>
    <source>
        <strain evidence="6 7">Tbo3840</strain>
    </source>
</reference>
<evidence type="ECO:0000313" key="7">
    <source>
        <dbReference type="Proteomes" id="UP000244722"/>
    </source>
</evidence>
<evidence type="ECO:0000256" key="2">
    <source>
        <dbReference type="ARBA" id="ARBA00022801"/>
    </source>
</evidence>
<comment type="catalytic activity">
    <reaction evidence="4">
        <text>ATP + H2O = ADP + phosphate + H(+)</text>
        <dbReference type="Rhea" id="RHEA:13065"/>
        <dbReference type="ChEBI" id="CHEBI:15377"/>
        <dbReference type="ChEBI" id="CHEBI:15378"/>
        <dbReference type="ChEBI" id="CHEBI:30616"/>
        <dbReference type="ChEBI" id="CHEBI:43474"/>
        <dbReference type="ChEBI" id="CHEBI:456216"/>
        <dbReference type="EC" id="3.6.4.13"/>
    </reaction>
</comment>
<dbReference type="GO" id="GO:0016787">
    <property type="term" value="F:hydrolase activity"/>
    <property type="evidence" value="ECO:0007669"/>
    <property type="project" value="UniProtKB-KW"/>
</dbReference>
<evidence type="ECO:0000256" key="1">
    <source>
        <dbReference type="ARBA" id="ARBA00022741"/>
    </source>
</evidence>
<dbReference type="PANTHER" id="PTHR24031">
    <property type="entry name" value="RNA HELICASE"/>
    <property type="match status" value="1"/>
</dbReference>
<evidence type="ECO:0000256" key="4">
    <source>
        <dbReference type="RuleBase" id="RU365068"/>
    </source>
</evidence>
<accession>A0A2T6ZEJ8</accession>
<organism evidence="6 7">
    <name type="scientific">Tuber borchii</name>
    <name type="common">White truffle</name>
    <dbReference type="NCBI Taxonomy" id="42251"/>
    <lineage>
        <taxon>Eukaryota</taxon>
        <taxon>Fungi</taxon>
        <taxon>Dikarya</taxon>
        <taxon>Ascomycota</taxon>
        <taxon>Pezizomycotina</taxon>
        <taxon>Pezizomycetes</taxon>
        <taxon>Pezizales</taxon>
        <taxon>Tuberaceae</taxon>
        <taxon>Tuber</taxon>
    </lineage>
</organism>
<keyword evidence="2 4" id="KW-0378">Hydrolase</keyword>
<keyword evidence="4" id="KW-0694">RNA-binding</keyword>
<evidence type="ECO:0000256" key="3">
    <source>
        <dbReference type="ARBA" id="ARBA00022840"/>
    </source>
</evidence>
<dbReference type="GO" id="GO:0005524">
    <property type="term" value="F:ATP binding"/>
    <property type="evidence" value="ECO:0007669"/>
    <property type="project" value="UniProtKB-UniRule"/>
</dbReference>
<dbReference type="AlphaFoldDB" id="A0A2T6ZEJ8"/>
<name>A0A2T6ZEJ8_TUBBO</name>
<comment type="caution">
    <text evidence="6">The sequence shown here is derived from an EMBL/GenBank/DDBJ whole genome shotgun (WGS) entry which is preliminary data.</text>
</comment>
<dbReference type="OrthoDB" id="9984275at2759"/>
<keyword evidence="3 4" id="KW-0067">ATP-binding</keyword>
<gene>
    <name evidence="6" type="ORF">B9Z19DRAFT_1033992</name>
</gene>
<comment type="similarity">
    <text evidence="4">Belongs to the DEAD box helicase family.</text>
</comment>
<keyword evidence="1 4" id="KW-0547">Nucleotide-binding</keyword>
<proteinExistence type="inferred from homology"/>
<dbReference type="InterPro" id="IPR027417">
    <property type="entry name" value="P-loop_NTPase"/>
</dbReference>
<keyword evidence="7" id="KW-1185">Reference proteome</keyword>
<dbReference type="GO" id="GO:0003723">
    <property type="term" value="F:RNA binding"/>
    <property type="evidence" value="ECO:0007669"/>
    <property type="project" value="UniProtKB-UniRule"/>
</dbReference>
<protein>
    <recommendedName>
        <fullName evidence="4">ATP-dependent RNA helicase</fullName>
        <ecNumber evidence="4">3.6.4.13</ecNumber>
    </recommendedName>
</protein>
<dbReference type="SMART" id="SM00487">
    <property type="entry name" value="DEXDc"/>
    <property type="match status" value="1"/>
</dbReference>